<keyword evidence="4" id="KW-0472">Membrane</keyword>
<evidence type="ECO:0000256" key="3">
    <source>
        <dbReference type="ARBA" id="ARBA00022989"/>
    </source>
</evidence>
<evidence type="ECO:0000259" key="5">
    <source>
        <dbReference type="Pfam" id="PF04991"/>
    </source>
</evidence>
<feature type="domain" description="LicD/FKTN/FKRP nucleotidyltransferase" evidence="5">
    <location>
        <begin position="457"/>
        <end position="649"/>
    </location>
</feature>
<evidence type="ECO:0000313" key="7">
    <source>
        <dbReference type="Proteomes" id="UP000307173"/>
    </source>
</evidence>
<organism evidence="6 7">
    <name type="scientific">Pichia inconspicua</name>
    <dbReference type="NCBI Taxonomy" id="52247"/>
    <lineage>
        <taxon>Eukaryota</taxon>
        <taxon>Fungi</taxon>
        <taxon>Dikarya</taxon>
        <taxon>Ascomycota</taxon>
        <taxon>Saccharomycotina</taxon>
        <taxon>Pichiomycetes</taxon>
        <taxon>Pichiales</taxon>
        <taxon>Pichiaceae</taxon>
        <taxon>Pichia</taxon>
    </lineage>
</organism>
<dbReference type="OrthoDB" id="444255at2759"/>
<dbReference type="PANTHER" id="PTHR15407:SF28">
    <property type="entry name" value="RIBITOL-5-PHOSPHATE TRANSFERASE FKTN"/>
    <property type="match status" value="1"/>
</dbReference>
<dbReference type="Pfam" id="PF04991">
    <property type="entry name" value="LicD"/>
    <property type="match status" value="1"/>
</dbReference>
<protein>
    <recommendedName>
        <fullName evidence="5">LicD/FKTN/FKRP nucleotidyltransferase domain-containing protein</fullName>
    </recommendedName>
</protein>
<evidence type="ECO:0000256" key="2">
    <source>
        <dbReference type="ARBA" id="ARBA00022692"/>
    </source>
</evidence>
<dbReference type="InterPro" id="IPR009644">
    <property type="entry name" value="FKTN/MNN4/W02B3.4-1"/>
</dbReference>
<dbReference type="PANTHER" id="PTHR15407">
    <property type="entry name" value="FUKUTIN-RELATED"/>
    <property type="match status" value="1"/>
</dbReference>
<evidence type="ECO:0000313" key="6">
    <source>
        <dbReference type="EMBL" id="TID23871.1"/>
    </source>
</evidence>
<evidence type="ECO:0000256" key="4">
    <source>
        <dbReference type="ARBA" id="ARBA00023136"/>
    </source>
</evidence>
<accession>A0A4T0WZI4</accession>
<dbReference type="GO" id="GO:0016020">
    <property type="term" value="C:membrane"/>
    <property type="evidence" value="ECO:0007669"/>
    <property type="project" value="UniProtKB-SubCell"/>
</dbReference>
<name>A0A4T0WZI4_9ASCO</name>
<dbReference type="AlphaFoldDB" id="A0A4T0WZI4"/>
<comment type="caution">
    <text evidence="6">The sequence shown here is derived from an EMBL/GenBank/DDBJ whole genome shotgun (WGS) entry which is preliminary data.</text>
</comment>
<keyword evidence="7" id="KW-1185">Reference proteome</keyword>
<dbReference type="Proteomes" id="UP000307173">
    <property type="component" value="Unassembled WGS sequence"/>
</dbReference>
<dbReference type="EMBL" id="SELW01000519">
    <property type="protein sequence ID" value="TID23871.1"/>
    <property type="molecule type" value="Genomic_DNA"/>
</dbReference>
<dbReference type="InterPro" id="IPR007074">
    <property type="entry name" value="LicD/FKTN/FKRP_NTP_transf"/>
</dbReference>
<keyword evidence="3" id="KW-1133">Transmembrane helix</keyword>
<sequence length="841" mass="97962">MLWHFLKYFRFKRKFIVFSFLLGLLLLHLSSLNFSDSLFDLSHISTNFDNPITNVLLPPETLLISKESTNDLLPPIGSSLFRKLSSAQLSNLNCPLSHSFTYNYTKIEITPEYLKRRENGHFYDPRITLSVYLNELKERYANNEDSLPFSWEDWVDLSYLNIYLGDQKITCEEFYTTHKITKSSKSANKGYYCIDDSEFLKSEKGKFKNPMLLPGFNFKTRIDMPSNFVSKTFNAKSFLLSYAEAPKFIYFLNENGTFYRTKTHMSKPMTENGLIEKFLAAENNLYDPVSELKSINSKFLLSADKSFKNVLTQSSKFELNIPKSNFELNPLKQFKSLYDMRENLEQYETDFIESLEHSMKMDPMAVPKYFKEVNLVWPATYNGHKLVENGGHYDARFFSGLISETPNSDFCSYSPWYSSEVDNAYFTPTTRKDSILSHLLHTLLSLTFHNGWFMFPAHGSLLTWYFTATTFPWDSDGDVQMPIADLAEFCLRFNNSMIVQNPKYGVSKYYVDCTSTLTHRIKANGNNNIDARVIDVDSGLFVDITGLSVSGEPLSSKNWASIDDWLPKNVKKEYPVFVTPKAHKPPHFRPINDIPRNNVPVRDSNLEKKILDVHRKYDVYNCRNKHYYTHDQLSPVRLTMFEGAPTFVAASKRSIRAQLESEYKPSSLTSPAWDQWLFSKYLRLWVNAEDVYHILKDNDIETFKKTRKRKKKQQSVQNIKASRILPAFLKNEAFVTSELIKMSVYELTKDTMLKSERKLKYNVIDRIYHDYEATSVHSREMCIFNSQWEWKTPKMKDFATYVPDDWLDLASWILKDHAPPKPSILSYLTCSDNGRENTYSD</sequence>
<reference evidence="6 7" key="1">
    <citation type="journal article" date="2019" name="Front. Genet.">
        <title>Whole-Genome Sequencing of the Opportunistic Yeast Pathogen Candida inconspicua Uncovers Its Hybrid Origin.</title>
        <authorList>
            <person name="Mixao V."/>
            <person name="Hansen A.P."/>
            <person name="Saus E."/>
            <person name="Boekhout T."/>
            <person name="Lass-Florl C."/>
            <person name="Gabaldon T."/>
        </authorList>
    </citation>
    <scope>NUCLEOTIDE SEQUENCE [LARGE SCALE GENOMIC DNA]</scope>
    <source>
        <strain evidence="6 7">CBS 180</strain>
    </source>
</reference>
<dbReference type="STRING" id="52247.A0A4T0WZI4"/>
<dbReference type="GO" id="GO:0009100">
    <property type="term" value="P:glycoprotein metabolic process"/>
    <property type="evidence" value="ECO:0007669"/>
    <property type="project" value="UniProtKB-ARBA"/>
</dbReference>
<evidence type="ECO:0000256" key="1">
    <source>
        <dbReference type="ARBA" id="ARBA00004167"/>
    </source>
</evidence>
<gene>
    <name evidence="6" type="ORF">CANINC_003163</name>
</gene>
<keyword evidence="2" id="KW-0812">Transmembrane</keyword>
<comment type="subcellular location">
    <subcellularLocation>
        <location evidence="1">Membrane</location>
        <topology evidence="1">Single-pass membrane protein</topology>
    </subcellularLocation>
</comment>
<proteinExistence type="predicted"/>